<dbReference type="EC" id="2.7.7.41" evidence="7"/>
<dbReference type="GO" id="GO:0005886">
    <property type="term" value="C:plasma membrane"/>
    <property type="evidence" value="ECO:0007669"/>
    <property type="project" value="TreeGrafter"/>
</dbReference>
<dbReference type="EMBL" id="JAENIO010000057">
    <property type="protein sequence ID" value="MBK1835499.1"/>
    <property type="molecule type" value="Genomic_DNA"/>
</dbReference>
<sequence>MNALSDPAFRSLLTLLLSVLLLASGTLSLLARRPILQKNPALVKDLRLRTRSWWVMIGLFLLASLLGKGGSLLLFALISFQALRELVTLMATHRHEHRTLAWSFFIILPLHYLFIGLDRYGIWTIFLPVYGFLFLPVRNLLTGSSEDFLLRTARNHWALGICVYALSHAPALLCLGEGATGIKLLFFLVIICQGSDVFQYLWGKSCGKHPVAPAISPKKTREGTLGGLLTAGLLGIALAWATPFLWWQAGLMALVIAVCGFFGDLTLSAIKRDHRAKDFGTLIPGHGGILDRVDSLAFAAPVFFHLSKFFWFS</sequence>
<feature type="transmembrane region" description="Helical" evidence="8">
    <location>
        <begin position="120"/>
        <end position="137"/>
    </location>
</feature>
<dbReference type="PANTHER" id="PTHR43535:SF1">
    <property type="entry name" value="PHOSPHATIDATE CYTIDYLYLTRANSFERASE"/>
    <property type="match status" value="1"/>
</dbReference>
<dbReference type="Pfam" id="PF01148">
    <property type="entry name" value="CTP_transf_1"/>
    <property type="match status" value="1"/>
</dbReference>
<comment type="pathway">
    <text evidence="7">Phospholipid metabolism; CDP-diacylglycerol biosynthesis; CDP-diacylglycerol from sn-glycerol 3-phosphate: step 3/3.</text>
</comment>
<evidence type="ECO:0000256" key="8">
    <source>
        <dbReference type="SAM" id="Phobius"/>
    </source>
</evidence>
<comment type="similarity">
    <text evidence="2 7">Belongs to the CDS family.</text>
</comment>
<comment type="catalytic activity">
    <reaction evidence="7">
        <text>a 1,2-diacyl-sn-glycero-3-phosphate + CTP + H(+) = a CDP-1,2-diacyl-sn-glycerol + diphosphate</text>
        <dbReference type="Rhea" id="RHEA:16229"/>
        <dbReference type="ChEBI" id="CHEBI:15378"/>
        <dbReference type="ChEBI" id="CHEBI:33019"/>
        <dbReference type="ChEBI" id="CHEBI:37563"/>
        <dbReference type="ChEBI" id="CHEBI:58332"/>
        <dbReference type="ChEBI" id="CHEBI:58608"/>
        <dbReference type="EC" id="2.7.7.41"/>
    </reaction>
</comment>
<dbReference type="PANTHER" id="PTHR43535">
    <property type="entry name" value="PHOSPHATIDATE CYTIDYLYLTRANSFERASE"/>
    <property type="match status" value="1"/>
</dbReference>
<accession>A0A934RQ93</accession>
<keyword evidence="6 8" id="KW-0472">Membrane</keyword>
<keyword evidence="4 7" id="KW-0812">Transmembrane</keyword>
<evidence type="ECO:0000256" key="5">
    <source>
        <dbReference type="ARBA" id="ARBA00022989"/>
    </source>
</evidence>
<evidence type="ECO:0000256" key="3">
    <source>
        <dbReference type="ARBA" id="ARBA00022679"/>
    </source>
</evidence>
<reference evidence="9" key="1">
    <citation type="submission" date="2021-01" db="EMBL/GenBank/DDBJ databases">
        <title>Modified the classification status of verrucomicrobia.</title>
        <authorList>
            <person name="Feng X."/>
        </authorList>
    </citation>
    <scope>NUCLEOTIDE SEQUENCE</scope>
    <source>
        <strain evidence="9">KCTC 12986</strain>
    </source>
</reference>
<proteinExistence type="inferred from homology"/>
<evidence type="ECO:0000313" key="10">
    <source>
        <dbReference type="Proteomes" id="UP000604083"/>
    </source>
</evidence>
<evidence type="ECO:0000256" key="6">
    <source>
        <dbReference type="ARBA" id="ARBA00023136"/>
    </source>
</evidence>
<dbReference type="Proteomes" id="UP000604083">
    <property type="component" value="Unassembled WGS sequence"/>
</dbReference>
<dbReference type="InterPro" id="IPR000374">
    <property type="entry name" value="PC_trans"/>
</dbReference>
<name>A0A934RQ93_9BACT</name>
<gene>
    <name evidence="9" type="ORF">JIN78_15625</name>
</gene>
<evidence type="ECO:0000256" key="2">
    <source>
        <dbReference type="ARBA" id="ARBA00010185"/>
    </source>
</evidence>
<evidence type="ECO:0000256" key="1">
    <source>
        <dbReference type="ARBA" id="ARBA00004141"/>
    </source>
</evidence>
<organism evidence="9 10">
    <name type="scientific">Roseibacillus ishigakijimensis</name>
    <dbReference type="NCBI Taxonomy" id="454146"/>
    <lineage>
        <taxon>Bacteria</taxon>
        <taxon>Pseudomonadati</taxon>
        <taxon>Verrucomicrobiota</taxon>
        <taxon>Verrucomicrobiia</taxon>
        <taxon>Verrucomicrobiales</taxon>
        <taxon>Verrucomicrobiaceae</taxon>
        <taxon>Roseibacillus</taxon>
    </lineage>
</organism>
<dbReference type="PROSITE" id="PS01315">
    <property type="entry name" value="CDS"/>
    <property type="match status" value="1"/>
</dbReference>
<keyword evidence="3 7" id="KW-0808">Transferase</keyword>
<keyword evidence="10" id="KW-1185">Reference proteome</keyword>
<comment type="subcellular location">
    <subcellularLocation>
        <location evidence="1">Membrane</location>
        <topology evidence="1">Multi-pass membrane protein</topology>
    </subcellularLocation>
</comment>
<feature type="transmembrane region" description="Helical" evidence="8">
    <location>
        <begin position="247"/>
        <end position="267"/>
    </location>
</feature>
<evidence type="ECO:0000256" key="7">
    <source>
        <dbReference type="RuleBase" id="RU003938"/>
    </source>
</evidence>
<feature type="transmembrane region" description="Helical" evidence="8">
    <location>
        <begin position="223"/>
        <end position="241"/>
    </location>
</feature>
<feature type="transmembrane region" description="Helical" evidence="8">
    <location>
        <begin position="99"/>
        <end position="114"/>
    </location>
</feature>
<comment type="caution">
    <text evidence="9">The sequence shown here is derived from an EMBL/GenBank/DDBJ whole genome shotgun (WGS) entry which is preliminary data.</text>
</comment>
<dbReference type="GO" id="GO:0004605">
    <property type="term" value="F:phosphatidate cytidylyltransferase activity"/>
    <property type="evidence" value="ECO:0007669"/>
    <property type="project" value="UniProtKB-EC"/>
</dbReference>
<feature type="transmembrane region" description="Helical" evidence="8">
    <location>
        <begin position="52"/>
        <end position="78"/>
    </location>
</feature>
<protein>
    <recommendedName>
        <fullName evidence="7">Phosphatidate cytidylyltransferase</fullName>
        <ecNumber evidence="7">2.7.7.41</ecNumber>
    </recommendedName>
</protein>
<evidence type="ECO:0000256" key="4">
    <source>
        <dbReference type="ARBA" id="ARBA00022692"/>
    </source>
</evidence>
<keyword evidence="7 9" id="KW-0548">Nucleotidyltransferase</keyword>
<dbReference type="AlphaFoldDB" id="A0A934RQ93"/>
<keyword evidence="5 8" id="KW-1133">Transmembrane helix</keyword>
<dbReference type="RefSeq" id="WP_200392937.1">
    <property type="nucleotide sequence ID" value="NZ_JAENIO010000057.1"/>
</dbReference>
<dbReference type="GO" id="GO:0009273">
    <property type="term" value="P:peptidoglycan-based cell wall biogenesis"/>
    <property type="evidence" value="ECO:0007669"/>
    <property type="project" value="TreeGrafter"/>
</dbReference>
<evidence type="ECO:0000313" key="9">
    <source>
        <dbReference type="EMBL" id="MBK1835499.1"/>
    </source>
</evidence>